<evidence type="ECO:0000313" key="2">
    <source>
        <dbReference type="Proteomes" id="UP000190667"/>
    </source>
</evidence>
<comment type="caution">
    <text evidence="1">The sequence shown here is derived from an EMBL/GenBank/DDBJ whole genome shotgun (WGS) entry which is preliminary data.</text>
</comment>
<dbReference type="EMBL" id="MRUL01000001">
    <property type="protein sequence ID" value="OON42102.1"/>
    <property type="molecule type" value="Genomic_DNA"/>
</dbReference>
<dbReference type="AlphaFoldDB" id="A0A1S8YTE7"/>
<organism evidence="1 2">
    <name type="scientific">Izhakiella australiensis</name>
    <dbReference type="NCBI Taxonomy" id="1926881"/>
    <lineage>
        <taxon>Bacteria</taxon>
        <taxon>Pseudomonadati</taxon>
        <taxon>Pseudomonadota</taxon>
        <taxon>Gammaproteobacteria</taxon>
        <taxon>Enterobacterales</taxon>
        <taxon>Erwiniaceae</taxon>
        <taxon>Izhakiella</taxon>
    </lineage>
</organism>
<keyword evidence="2" id="KW-1185">Reference proteome</keyword>
<name>A0A1S8YTE7_9GAMM</name>
<sequence>MEQVCGDDAGVLILKAKAIIRLLSAFVFLPEAMMKFTGEEKARLISADSRPGMAARQATRTCLCRCRKQPGLL</sequence>
<gene>
    <name evidence="1" type="ORF">BTJ39_02810</name>
</gene>
<accession>A0A1S8YTE7</accession>
<dbReference type="Proteomes" id="UP000190667">
    <property type="component" value="Unassembled WGS sequence"/>
</dbReference>
<protein>
    <submittedName>
        <fullName evidence="1">Uncharacterized protein</fullName>
    </submittedName>
</protein>
<reference evidence="1 2" key="1">
    <citation type="submission" date="2016-12" db="EMBL/GenBank/DDBJ databases">
        <title>Izhakiella australiana sp. nov. of genus Izhakiella isolated from Australian desert.</title>
        <authorList>
            <person name="Ji M."/>
        </authorList>
    </citation>
    <scope>NUCLEOTIDE SEQUENCE [LARGE SCALE GENOMIC DNA]</scope>
    <source>
        <strain evidence="1 2">D4N98</strain>
    </source>
</reference>
<proteinExistence type="predicted"/>
<evidence type="ECO:0000313" key="1">
    <source>
        <dbReference type="EMBL" id="OON42102.1"/>
    </source>
</evidence>